<dbReference type="Pfam" id="PF06259">
    <property type="entry name" value="Abhydrolase_8"/>
    <property type="match status" value="1"/>
</dbReference>
<comment type="caution">
    <text evidence="2">The sequence shown here is derived from an EMBL/GenBank/DDBJ whole genome shotgun (WGS) entry which is preliminary data.</text>
</comment>
<protein>
    <submittedName>
        <fullName evidence="2">Alpha/beta hydrolase family protein</fullName>
    </submittedName>
</protein>
<dbReference type="InterPro" id="IPR010427">
    <property type="entry name" value="DUF1023"/>
</dbReference>
<keyword evidence="2" id="KW-0378">Hydrolase</keyword>
<evidence type="ECO:0000259" key="1">
    <source>
        <dbReference type="Pfam" id="PF06259"/>
    </source>
</evidence>
<name>A0A318KAL6_9NOCA</name>
<keyword evidence="3" id="KW-1185">Reference proteome</keyword>
<proteinExistence type="predicted"/>
<reference evidence="2 3" key="1">
    <citation type="submission" date="2018-05" db="EMBL/GenBank/DDBJ databases">
        <title>Genomic Encyclopedia of Type Strains, Phase IV (KMG-IV): sequencing the most valuable type-strain genomes for metagenomic binning, comparative biology and taxonomic classification.</title>
        <authorList>
            <person name="Goeker M."/>
        </authorList>
    </citation>
    <scope>NUCLEOTIDE SEQUENCE [LARGE SCALE GENOMIC DNA]</scope>
    <source>
        <strain evidence="2 3">DSM 44704</strain>
    </source>
</reference>
<gene>
    <name evidence="2" type="ORF">DFR70_102218</name>
</gene>
<evidence type="ECO:0000313" key="2">
    <source>
        <dbReference type="EMBL" id="PXX68536.1"/>
    </source>
</evidence>
<accession>A0A318KAL6</accession>
<evidence type="ECO:0000313" key="3">
    <source>
        <dbReference type="Proteomes" id="UP000247569"/>
    </source>
</evidence>
<dbReference type="AlphaFoldDB" id="A0A318KAL6"/>
<dbReference type="GO" id="GO:0016787">
    <property type="term" value="F:hydrolase activity"/>
    <property type="evidence" value="ECO:0007669"/>
    <property type="project" value="UniProtKB-KW"/>
</dbReference>
<dbReference type="EMBL" id="QJKF01000002">
    <property type="protein sequence ID" value="PXX68536.1"/>
    <property type="molecule type" value="Genomic_DNA"/>
</dbReference>
<feature type="domain" description="DUF1023" evidence="1">
    <location>
        <begin position="309"/>
        <end position="481"/>
    </location>
</feature>
<dbReference type="RefSeq" id="WP_040738965.1">
    <property type="nucleotide sequence ID" value="NZ_QJKF01000002.1"/>
</dbReference>
<dbReference type="OrthoDB" id="5969911at2"/>
<sequence>MTTISHVRACQPDTMLAFGEHLAERNTVFTERLAQMNRDVDIATLNWQGAGAAAAAARALSHKLAGSHIGSAVVTIGERYNTFGAQLAAIRKSLLTVAETEVPAAGMTVDDQGNVTAPTMPGTSFESHFIQQLLNDQAASFQSRIKAHLVEFGDAETKAAQAIAADLEQLAGYRRAPDGAPLSPAVLDIIANRAQLPTDPKQLHDFWARLTPAEKDALFQHDHFIGNRDGIPQVDRDYYNRQNLNYLRADAQHKLDALLSFPPPGGTEEAARWQTQVDALQEQLAGYDKVRTEIRMKDGVPRFLSLIDDQGHAAIALHNPDTAGNVVTFVPGMNSKLSGIDAGVNSADAMRKAAQLADPSKQTAAIAWYGYETPKTLSDAAGSHMAKAAAAPLDSFQAGLRVTHEGPRATDVVVGHSYGTTAIGNAASGGHTLDADKVVFIASPGVDVERASELSLVGVDPDDVHDHLYATTAPSDPIRLAAASEAHGTSTESERFAHQFSSDGPSEGFLGYDTDAHNHYWDPDNRAMDNVGKIVTDSGPIS</sequence>
<organism evidence="2 3">
    <name type="scientific">Nocardia tenerifensis</name>
    <dbReference type="NCBI Taxonomy" id="228006"/>
    <lineage>
        <taxon>Bacteria</taxon>
        <taxon>Bacillati</taxon>
        <taxon>Actinomycetota</taxon>
        <taxon>Actinomycetes</taxon>
        <taxon>Mycobacteriales</taxon>
        <taxon>Nocardiaceae</taxon>
        <taxon>Nocardia</taxon>
    </lineage>
</organism>
<dbReference type="Proteomes" id="UP000247569">
    <property type="component" value="Unassembled WGS sequence"/>
</dbReference>